<accession>A0ABS7T6V8</accession>
<evidence type="ECO:0000256" key="1">
    <source>
        <dbReference type="SAM" id="MobiDB-lite"/>
    </source>
</evidence>
<evidence type="ECO:0000256" key="2">
    <source>
        <dbReference type="SAM" id="Phobius"/>
    </source>
</evidence>
<keyword evidence="2" id="KW-0472">Membrane</keyword>
<dbReference type="Proteomes" id="UP001430954">
    <property type="component" value="Unassembled WGS sequence"/>
</dbReference>
<sequence length="88" mass="9324">MLLAGKFAATCWAAASGALFLASWVLLDANMIFALVALGLSAGCACLALACLLKPSRRTIARRAARERQAQAAAEGRVEDAPPSRHWR</sequence>
<feature type="transmembrane region" description="Helical" evidence="2">
    <location>
        <begin position="32"/>
        <end position="53"/>
    </location>
</feature>
<comment type="caution">
    <text evidence="3">The sequence shown here is derived from an EMBL/GenBank/DDBJ whole genome shotgun (WGS) entry which is preliminary data.</text>
</comment>
<feature type="transmembrane region" description="Helical" evidence="2">
    <location>
        <begin position="7"/>
        <end position="26"/>
    </location>
</feature>
<gene>
    <name evidence="3" type="ORF">K6753_08775</name>
</gene>
<keyword evidence="4" id="KW-1185">Reference proteome</keyword>
<organism evidence="3 4">
    <name type="scientific">Novilysobacter selenitireducens</name>
    <dbReference type="NCBI Taxonomy" id="2872639"/>
    <lineage>
        <taxon>Bacteria</taxon>
        <taxon>Pseudomonadati</taxon>
        <taxon>Pseudomonadota</taxon>
        <taxon>Gammaproteobacteria</taxon>
        <taxon>Lysobacterales</taxon>
        <taxon>Lysobacteraceae</taxon>
        <taxon>Novilysobacter</taxon>
    </lineage>
</organism>
<evidence type="ECO:0008006" key="5">
    <source>
        <dbReference type="Google" id="ProtNLM"/>
    </source>
</evidence>
<dbReference type="RefSeq" id="WP_223676070.1">
    <property type="nucleotide sequence ID" value="NZ_JAINZW010000003.1"/>
</dbReference>
<keyword evidence="2" id="KW-1133">Transmembrane helix</keyword>
<protein>
    <recommendedName>
        <fullName evidence="5">DUF4229 domain-containing protein</fullName>
    </recommendedName>
</protein>
<dbReference type="EMBL" id="JAINZW010000003">
    <property type="protein sequence ID" value="MBZ4039626.1"/>
    <property type="molecule type" value="Genomic_DNA"/>
</dbReference>
<keyword evidence="2" id="KW-0812">Transmembrane</keyword>
<evidence type="ECO:0000313" key="3">
    <source>
        <dbReference type="EMBL" id="MBZ4039626.1"/>
    </source>
</evidence>
<proteinExistence type="predicted"/>
<reference evidence="3 4" key="1">
    <citation type="submission" date="2021-09" db="EMBL/GenBank/DDBJ databases">
        <title>Lysobacter sp. 13A isolated from the river sediment.</title>
        <authorList>
            <person name="Liu H."/>
            <person name="Li S."/>
            <person name="Mao S."/>
        </authorList>
    </citation>
    <scope>NUCLEOTIDE SEQUENCE [LARGE SCALE GENOMIC DNA]</scope>
    <source>
        <strain evidence="3 4">13A</strain>
    </source>
</reference>
<feature type="region of interest" description="Disordered" evidence="1">
    <location>
        <begin position="64"/>
        <end position="88"/>
    </location>
</feature>
<feature type="compositionally biased region" description="Basic and acidic residues" evidence="1">
    <location>
        <begin position="76"/>
        <end position="88"/>
    </location>
</feature>
<evidence type="ECO:0000313" key="4">
    <source>
        <dbReference type="Proteomes" id="UP001430954"/>
    </source>
</evidence>
<name>A0ABS7T6V8_9GAMM</name>